<proteinExistence type="predicted"/>
<evidence type="ECO:0000313" key="1">
    <source>
        <dbReference type="EMBL" id="CAE0671186.1"/>
    </source>
</evidence>
<organism evidence="1">
    <name type="scientific">Lotharella globosa</name>
    <dbReference type="NCBI Taxonomy" id="91324"/>
    <lineage>
        <taxon>Eukaryota</taxon>
        <taxon>Sar</taxon>
        <taxon>Rhizaria</taxon>
        <taxon>Cercozoa</taxon>
        <taxon>Chlorarachniophyceae</taxon>
        <taxon>Lotharella</taxon>
    </lineage>
</organism>
<reference evidence="1" key="1">
    <citation type="submission" date="2021-01" db="EMBL/GenBank/DDBJ databases">
        <authorList>
            <person name="Corre E."/>
            <person name="Pelletier E."/>
            <person name="Niang G."/>
            <person name="Scheremetjew M."/>
            <person name="Finn R."/>
            <person name="Kale V."/>
            <person name="Holt S."/>
            <person name="Cochrane G."/>
            <person name="Meng A."/>
            <person name="Brown T."/>
            <person name="Cohen L."/>
        </authorList>
    </citation>
    <scope>NUCLEOTIDE SEQUENCE</scope>
    <source>
        <strain evidence="1">CCCM811</strain>
    </source>
</reference>
<sequence length="746" mass="83887">MCMMLCTGRFVASSSHTTDRVMIGFTALSKYYFERSNVNTGERLAFTRCVSHFLEDKASRSKLGTMKVNVAWDESDFQIDVGTPAGRHEYKRIIDRNHQLGVTHMVYGPRNTLHSNILNDTDDYKWEHVLWFSLGEQIREGRFDPATDPIPNDILDMVHYARSKNVSLLAYVYPLCVHWSKFPEAWVGGWTDISMPGVKDWLLSTLKAFIHKTGAKGFASDCGYVNDAPDNPRRYSQWRAWQDIIKALRKEFPDIIMDHRSSAHKWGPWHQLSGSYDEPLSGDENPETYGVPIASLSTDHVAADMLRQVNYKYAAFQLIPAVRIPGFMFHQTERTADNGTSPCFYEKPCFNNNTRDFDLLGYKYSVISNIGTAGLNNVLCMIPARDFKEYSLFPKEDLHFISKWLRWTDEHISYLENTVPIATLDMANLGSVDGTAAMASSDEGFLFLFNPNLVPMSVSIVIDESIGISNSSRQSSWVLSEIYPRSLPNVSFYYHSDAIQVTLEPSSAMVLSLFKQINVTKDFAGARTGVVGPAGKEVSFQLNHPTLIGDEAISFNGVQCSKEIDDGRDDDGNAKLQIMFGDGSLAVSHAMPLGDQLPSSQNTGGKFSTTFEVPISVFIQLMERENAYPIDWQSAERFATWLIPQRLLAYIFIANPDDSWSLKAKLDGESVTVHKAYNSRGVINGRTFTGFYLDLNELEIAPDVSYHLELNLPHRLPRGAFQGIFLHNLETSLTGNVTRCAIKTDS</sequence>
<dbReference type="AlphaFoldDB" id="A0A7S4DUL7"/>
<dbReference type="InterPro" id="IPR017853">
    <property type="entry name" value="GH"/>
</dbReference>
<dbReference type="EMBL" id="HBIV01031990">
    <property type="protein sequence ID" value="CAE0671186.1"/>
    <property type="molecule type" value="Transcribed_RNA"/>
</dbReference>
<dbReference type="SUPFAM" id="SSF51445">
    <property type="entry name" value="(Trans)glycosidases"/>
    <property type="match status" value="1"/>
</dbReference>
<name>A0A7S4DUL7_9EUKA</name>
<gene>
    <name evidence="1" type="ORF">LGLO00237_LOCUS22829</name>
</gene>
<protein>
    <submittedName>
        <fullName evidence="1">Uncharacterized protein</fullName>
    </submittedName>
</protein>
<accession>A0A7S4DUL7</accession>